<reference evidence="2" key="1">
    <citation type="submission" date="2020-03" db="EMBL/GenBank/DDBJ databases">
        <title>The deep terrestrial virosphere.</title>
        <authorList>
            <person name="Holmfeldt K."/>
            <person name="Nilsson E."/>
            <person name="Simone D."/>
            <person name="Lopez-Fernandez M."/>
            <person name="Wu X."/>
            <person name="de Brujin I."/>
            <person name="Lundin D."/>
            <person name="Andersson A."/>
            <person name="Bertilsson S."/>
            <person name="Dopson M."/>
        </authorList>
    </citation>
    <scope>NUCLEOTIDE SEQUENCE</scope>
    <source>
        <strain evidence="3">MM415A00275</strain>
        <strain evidence="2">MM415B00324</strain>
    </source>
</reference>
<proteinExistence type="predicted"/>
<accession>A0A6H1Z6V3</accession>
<feature type="transmembrane region" description="Helical" evidence="1">
    <location>
        <begin position="12"/>
        <end position="32"/>
    </location>
</feature>
<keyword evidence="1" id="KW-1133">Transmembrane helix</keyword>
<evidence type="ECO:0000256" key="1">
    <source>
        <dbReference type="SAM" id="Phobius"/>
    </source>
</evidence>
<dbReference type="EMBL" id="MT142512">
    <property type="protein sequence ID" value="QJA83523.1"/>
    <property type="molecule type" value="Genomic_DNA"/>
</dbReference>
<keyword evidence="1" id="KW-0812">Transmembrane</keyword>
<name>A0A6H1Z6V3_9ZZZZ</name>
<keyword evidence="1" id="KW-0472">Membrane</keyword>
<protein>
    <submittedName>
        <fullName evidence="2">Uncharacterized protein</fullName>
    </submittedName>
</protein>
<dbReference type="EMBL" id="MT141562">
    <property type="protein sequence ID" value="QJA43192.1"/>
    <property type="molecule type" value="Genomic_DNA"/>
</dbReference>
<dbReference type="AlphaFoldDB" id="A0A6H1Z6V3"/>
<organism evidence="2">
    <name type="scientific">viral metagenome</name>
    <dbReference type="NCBI Taxonomy" id="1070528"/>
    <lineage>
        <taxon>unclassified sequences</taxon>
        <taxon>metagenomes</taxon>
        <taxon>organismal metagenomes</taxon>
    </lineage>
</organism>
<sequence>MNTEETKFTLKIGVVVSIVSALVIFVLTNLWIHQTDITVLKTNQGIILQAVHELKGVPVKLMEISTDLKNLDKSLDDHRAAYQTVLKKREAEELKDVLRN</sequence>
<gene>
    <name evidence="3" type="ORF">MM415A00275_0028</name>
    <name evidence="2" type="ORF">MM415B00324_0022</name>
</gene>
<evidence type="ECO:0000313" key="3">
    <source>
        <dbReference type="EMBL" id="QJA83523.1"/>
    </source>
</evidence>
<evidence type="ECO:0000313" key="2">
    <source>
        <dbReference type="EMBL" id="QJA43192.1"/>
    </source>
</evidence>